<dbReference type="PANTHER" id="PTHR12517:SF0">
    <property type="entry name" value="INTERMEMBRANE LIPID TRANSFER PROTEIN VPS13B"/>
    <property type="match status" value="1"/>
</dbReference>
<proteinExistence type="inferred from homology"/>
<dbReference type="PANTHER" id="PTHR12517">
    <property type="entry name" value="VACUOLAR PROTEIN SORTING-ASSOCIATED PROTEIN 13B"/>
    <property type="match status" value="1"/>
</dbReference>
<feature type="domain" description="VPS13-like middle region" evidence="6">
    <location>
        <begin position="2224"/>
        <end position="2537"/>
    </location>
</feature>
<feature type="region of interest" description="Disordered" evidence="4">
    <location>
        <begin position="100"/>
        <end position="133"/>
    </location>
</feature>
<feature type="compositionally biased region" description="Pro residues" evidence="4">
    <location>
        <begin position="1959"/>
        <end position="1975"/>
    </location>
</feature>
<feature type="compositionally biased region" description="Low complexity" evidence="4">
    <location>
        <begin position="985"/>
        <end position="1001"/>
    </location>
</feature>
<accession>A0AAJ7T2R2</accession>
<dbReference type="KEGG" id="pmrn:116941779"/>
<dbReference type="GO" id="GO:0006869">
    <property type="term" value="P:lipid transport"/>
    <property type="evidence" value="ECO:0007669"/>
    <property type="project" value="UniProtKB-KW"/>
</dbReference>
<feature type="region of interest" description="Disordered" evidence="4">
    <location>
        <begin position="4036"/>
        <end position="4063"/>
    </location>
</feature>
<evidence type="ECO:0000256" key="4">
    <source>
        <dbReference type="SAM" id="MobiDB-lite"/>
    </source>
</evidence>
<evidence type="ECO:0000256" key="1">
    <source>
        <dbReference type="ARBA" id="ARBA00006545"/>
    </source>
</evidence>
<feature type="region of interest" description="Disordered" evidence="4">
    <location>
        <begin position="2149"/>
        <end position="2178"/>
    </location>
</feature>
<feature type="region of interest" description="Disordered" evidence="4">
    <location>
        <begin position="1885"/>
        <end position="2004"/>
    </location>
</feature>
<feature type="region of interest" description="Disordered" evidence="4">
    <location>
        <begin position="1460"/>
        <end position="1482"/>
    </location>
</feature>
<feature type="compositionally biased region" description="Basic and acidic residues" evidence="4">
    <location>
        <begin position="1657"/>
        <end position="1675"/>
    </location>
</feature>
<feature type="compositionally biased region" description="Basic and acidic residues" evidence="4">
    <location>
        <begin position="1463"/>
        <end position="1477"/>
    </location>
</feature>
<dbReference type="InterPro" id="IPR056747">
    <property type="entry name" value="VPS13-like_M"/>
</dbReference>
<evidence type="ECO:0000313" key="8">
    <source>
        <dbReference type="Proteomes" id="UP001318040"/>
    </source>
</evidence>
<feature type="domain" description="Chorein N-terminal" evidence="5">
    <location>
        <begin position="436"/>
        <end position="1512"/>
    </location>
</feature>
<feature type="compositionally biased region" description="Low complexity" evidence="4">
    <location>
        <begin position="1903"/>
        <end position="1921"/>
    </location>
</feature>
<evidence type="ECO:0000259" key="7">
    <source>
        <dbReference type="Pfam" id="PF25036"/>
    </source>
</evidence>
<feature type="region of interest" description="Disordered" evidence="4">
    <location>
        <begin position="1514"/>
        <end position="1542"/>
    </location>
</feature>
<feature type="compositionally biased region" description="Polar residues" evidence="4">
    <location>
        <begin position="1279"/>
        <end position="1295"/>
    </location>
</feature>
<evidence type="ECO:0000259" key="6">
    <source>
        <dbReference type="Pfam" id="PF25033"/>
    </source>
</evidence>
<name>A0AAJ7T2R2_PETMA</name>
<dbReference type="CTD" id="157680"/>
<dbReference type="RefSeq" id="XP_032809042.1">
    <property type="nucleotide sequence ID" value="XM_032953151.1"/>
</dbReference>
<dbReference type="Proteomes" id="UP001318040">
    <property type="component" value="Chromosome 12"/>
</dbReference>
<gene>
    <name evidence="9" type="primary">VPS13B</name>
</gene>
<keyword evidence="2" id="KW-0813">Transport</keyword>
<keyword evidence="3" id="KW-0445">Lipid transport</keyword>
<feature type="region of interest" description="Disordered" evidence="4">
    <location>
        <begin position="3502"/>
        <end position="3540"/>
    </location>
</feature>
<feature type="compositionally biased region" description="Low complexity" evidence="4">
    <location>
        <begin position="3519"/>
        <end position="3540"/>
    </location>
</feature>
<sequence length="4142" mass="447204">MLETYVTPILMSYVNRYIKNLKPSDLQLSLWGGDVVLNKLELRLEVLEQELKLPFTFLSGHIHELRIHVPWTKLGSEPVVIAINTIECILKLKDSAQDAEESSSSHSSRATLSTEGSRSASRARRQQQQQVTAADADLPPGYVQSLIRRVVNNVNILVSNLILKYVEDDIVLSVNVKSAECYSVDEFWERAFVDIAAPELVLRKVINFSDCTVCLDKRSASGKIELYQDPLIYKCSFRTRLHFTYESLSGKMPSIIKIHTLCESLTLSVTDQQLPMFIRLIQLGIALYYGEIGQPDVAQAGDEGPPHTPEVPMTEDGMDPEDSSLYYSSQRPDDNEGWVSWAWSFVPAIVAYEDEKREAAEGDEGDEEEGEELDVGGDPEEGRKANRRGHRPPRDPILSVGFYMTRLTVTFKVTESHPESAFYGSNKVIFKPILVWEQEGTAVDALMQGEPFFNCQFGFVKCRASSQHGILGVRDFEDCREDGGDGCFLCCGESLSSKGPTYMSGSLFDYRSPENNGVRAEFTFDPDAHRETCTETAGLQRFGAAYLDYLYTMAVEENKVAGGPLEGAPGRAGDGPRPRESSLKRFVLGAAELRLDASSVHRVAKMVACALDHEYEAYSSPGPELVEEARVPPSPEEVASLEEFIPVRTTCLTVLSVSLTMPIAEFNLLDRIFPQYFSGQVGAGALGAKPPALRALPALALHVDRVNVEHCTPMYPRRLARTLSSLSQPSRSLLHHCYVHCYLKVFGLRADLVCLNASLAHPPVPIIPAFSPALYIKLLQLPMYWAKKVMLPVTEGIFELPSLSLRATRAQTRLLEAIAHSWSPEGAARGAAEETLLHDAFAHARVGGGVVDQPLLECTLQSLEIKSCTTPTLWAVSGSLGSLQAWARLQAEEGAKDAAAIPLFQGPTDTRRLHRPDWLSDPHSLGSVAVPPSEFLTFTLQIPHQLDNYSNTGAVLLLNVEGAALNVDPVLYTWLLYQPRPGVGRARQQSAPKAAAAAASAARKKGDEASLGSAPAVTQPSHQGSERASSPLKTKTATESRVVPGPAKPPAREAVCTGEAAHGGVTGFIGKLWEGVKRLTLQVDLEAWCVTVPSDHLSVSAAPWPNAIPGALREWFLGPRTMPGTLVVCLPRGRAISAGHKHTAVLQEIPFDALRPIHQEGNAFPWTVSLSDASAYTLLAGPHAALSLLEPAGCTSTLAVTSDKQPGDAQGQAYVVCLHVDLLPVEVRACSAQLRLLWELSDLMGRTARRLQRREAVLLRRTSVSPDVAATQMAPGSPIRSSVSNAQGDASSCSPSADVCTTTEGDTTQTGEDAAFGGTDTLEQKTSHMGGSGSRASVWLQCMLPKLTVRLFANERDGTDCVAAAELCVVGELEELSASVDIQDIYTKVKCKIGNFNVDHFRQRPDELWREGHFDGLLLLCKDKPVTAGKLLETSQQQQQQHGFLSLTYTRALTRNVRQRISSRQERVSRSLHRGDAPDTGPSHLHEVLVSLQPFDLVLHYPLLRAVASLLDAGGGGGEAARRSPAAGKRAAPAGSAVGQPVKQHALSSRGLPLLYLNTSVIRVFVPQSEGKQQQQQQPATSTSAPKEDTLVLKIGSISLAPVADNPLTRIVIRKDIFQRALNLGILREPGSEVEDRQYQVDLQAINVSTGCWAQLRPDRGGERSGHGTPDDERGSQNPALEWNTASGLRRQPERRAILTPLLTDFGIRVTAAPAVVFVKNMGAELGHTEEVLVCGHSLEVNVTSSLDFFLSLAQLQLMQHLAEENLTSFPASQEDVQAVTPEHLQPIGTKPPDGAVATSADAASRHSRAQDSGIGSDSAAALLVHTEHPASLVRHRQQQQQQQQRLPCASRQSSTVKSRSFVPFDVFLTASKISAMTYSATPVKGRCAEPSPGSQPRPPAPCESASSSAPGSAADGRPPAEAQGGARPAPEEAGPSSTAPPPSRSAARAAAAVDDLPPTAPPAPPPPPPPPSPPARFGGHTAAPCTAAGRFLPPESLRVPGRSSARQALGLTVVRQPGRKSGDGSQQLEPFLYALVHQPSVLLSCHRRTQKLDFSCFDACVKGAVINYKSGDPGKSLPEPLDYSVPWLQTMCGETDARTGVPPGLLSLQIRDFLNEPASIHVELGRPCKISPSLGKLDQVARFVGKLSASERPESGRSSGSTGELPSGGRERCEDTAAAAGTAAAAAGGGGGGDRRRRQLLLEVLALVGSVSLSTCQAVVAAECVPHPERPALGASVAALSARVDVRSSAAGSLQSLSAEVRLTDALLKTGLRDCSRSLLGPFCGSVRADAKWCGHSGASEVLPKLLLYVDLGLVQVFWGQDHVRCLTLLQQLLASHRGLPGGPAQHRAVASAAHAEERRARRCTAEHSADDLRTGLFHYIPDAESQKLLPNVQEVVFYNETEDSAGAMLWRYPEPRVLTRVRIAPVPFNTTEDPDISTADLGDVLQVPCSLEYYDELKMAFVRYRDFSLSESRACELPLPSPELAEEQGEVVAADMWRVVLHNGQDTPEEQSVDGESGSQGVCDPLVSPMALAACMRVDSSFSPAWVPALGASLRLSCLQLHLLHHASQFGAVGCPLRLRPFVPDRRTPGEHEFLVVSLDEPRVSALHWDGAPSRTHARVSTGAEARVLEHRSLTLRPAVEPFRARARLRVTRGGAGGGDGDDAGAAVHARVRVDPVFVRVGQYTVHTIATAVQAWTEAGSPNAADHLFSHFIICNETQETLRLGQVDTDESILLSSRQMHQYSWRSHKIAQMLHVCIEGWGNWRWSEPFSIDCPGVFLRSIQYKGRVASLVVTVVMLSGVQKQITITGRHVVRSFLDMDLELHLTQSFMGPDGQPVTAEHTQALPANHMLPSYVMESAELRCVRVRVPGCDWSGEVCPSANRLEESVVMEVPRPNGSPIHIWCSVLASQPSAVVEQRVMVFSPLFMMCSHLPEPLTLHVEKRSRGQRQMQCIVGRGQEVTLQHMEAELTHHLTFQTRDDGEVSEAAVPISTALVLQIMDKADSEPLDMSPLLAATTLDKPDNPWPYIGPSHERAAWEASCQWESPMQVKLSAWKPGLKTLFIELRPWALLLNRSSWDLWLFEGERVSVQAPAGKTIVPPNFTEPFQLGIYYSRSNTVHKSAAVRLAREVTSPKWANGGAAAFEVVVELPEEGLAHVDVRLGSVPGAGKLCQFCITSMLRRGIQVLLVEDRTTLINKTPFSIACLPVAVSDKAYSTLGCVSTTEAAAFTIGPARDGSSRSPIACWELAGADGAASDGAAALLKSLRLSVAKEGGERPHGSWSLPALVRVDLPRQSVALPTDDYAESHVCTRPVVLTCQEAQGVTYLFLLEDPCPRMLIHNLCPVPITLKEIPAVEPRLPAPPPVIPAECWAHHELQQQRAAFPDCQARGPLPAVGLALVPAAEWSDEVDLNSAGTQVVFLPGFGCVYVNISHHRSSLSVSIAPESRAGPVLTSLRRETRHTSLDLQVSFAQVSAVLADDVTNPASSSELLRLTADDVVLSLSPRRATPPPREGGGSPSAAGPGAPRPDPAASAGSLADDGGDGCALEVIVGDLQLDNQLFERTSFHFPVLLCRVDPGPEDAGPGPRGHAGVPERALGGADVGGRRKGAAFRALVVFDEAPDFGFHPTEVELEFEPMRLYLEDTLVYYVKTLLATFAPDGRARRRADGRPAGDDAAPWDVARSSLALLRPVQLRRLAVRPLRLLVSVHASLKLYIASDHTPLAFSEFERGPLFTTPRQLVHALAMHYAAGALFRAGWVVGSLEILGSPASLVRSVGNGIADFFRLPYEGLTRGPGAFVSGVSRGTTSFVKHISKGTLTSITNLATSLARNMDRLSLDEEHSSRQEEWRRQLPESLGDGLRQGLSRLGLSLLGAIAGIVDQPIQNFQKASIGSKTKGVISGMGKGLVGVFTKPIAGAAELVSQTGYGILHGAGLRQFPKQRFSPTDEAAALAPNSHAKYVWKMLQALGRPEALMALEVVMISGAGVEHEGCLLLTADVLFVVSLSEDTQQQAFPVTEVSCRMSLAQAGLLEVQLKQPSGGAGGAGGGDDTPEQQQQQQQAELCGQEKLSEQQYERLVDYVRRSSQYLAPLVPRHEQAPPVARSAPPAANIKTYQYLVHPSFGEVFVGRFTQAKNRALHKGFS</sequence>
<feature type="compositionally biased region" description="Low complexity" evidence="4">
    <location>
        <begin position="1523"/>
        <end position="1537"/>
    </location>
</feature>
<dbReference type="InterPro" id="IPR026854">
    <property type="entry name" value="VPS13_N"/>
</dbReference>
<feature type="compositionally biased region" description="Gly residues" evidence="4">
    <location>
        <begin position="4039"/>
        <end position="4048"/>
    </location>
</feature>
<evidence type="ECO:0000256" key="2">
    <source>
        <dbReference type="ARBA" id="ARBA00022448"/>
    </source>
</evidence>
<feature type="compositionally biased region" description="Low complexity" evidence="4">
    <location>
        <begin position="1301"/>
        <end position="1313"/>
    </location>
</feature>
<reference evidence="9" key="1">
    <citation type="submission" date="2025-08" db="UniProtKB">
        <authorList>
            <consortium name="RefSeq"/>
        </authorList>
    </citation>
    <scope>IDENTIFICATION</scope>
    <source>
        <tissue evidence="9">Sperm</tissue>
    </source>
</reference>
<dbReference type="Pfam" id="PF12624">
    <property type="entry name" value="VPS13_N"/>
    <property type="match status" value="2"/>
</dbReference>
<protein>
    <submittedName>
        <fullName evidence="9">Vacuolar protein sorting-associated protein 13B</fullName>
    </submittedName>
</protein>
<feature type="region of interest" description="Disordered" evidence="4">
    <location>
        <begin position="1832"/>
        <end position="1856"/>
    </location>
</feature>
<feature type="domain" description="Vacuolar protein sorting-associated protein 13 VPS13 adaptor binding" evidence="7">
    <location>
        <begin position="2712"/>
        <end position="2799"/>
    </location>
</feature>
<feature type="compositionally biased region" description="Acidic residues" evidence="4">
    <location>
        <begin position="361"/>
        <end position="379"/>
    </location>
</feature>
<evidence type="ECO:0000259" key="5">
    <source>
        <dbReference type="Pfam" id="PF12624"/>
    </source>
</evidence>
<dbReference type="Pfam" id="PF25036">
    <property type="entry name" value="VPS13_VAB"/>
    <property type="match status" value="1"/>
</dbReference>
<feature type="domain" description="Chorein N-terminal" evidence="5">
    <location>
        <begin position="1"/>
        <end position="293"/>
    </location>
</feature>
<comment type="similarity">
    <text evidence="1">Belongs to the VPS13 family.</text>
</comment>
<feature type="region of interest" description="Disordered" evidence="4">
    <location>
        <begin position="357"/>
        <end position="393"/>
    </location>
</feature>
<feature type="region of interest" description="Disordered" evidence="4">
    <location>
        <begin position="297"/>
        <end position="331"/>
    </location>
</feature>
<organism evidence="8 9">
    <name type="scientific">Petromyzon marinus</name>
    <name type="common">Sea lamprey</name>
    <dbReference type="NCBI Taxonomy" id="7757"/>
    <lineage>
        <taxon>Eukaryota</taxon>
        <taxon>Metazoa</taxon>
        <taxon>Chordata</taxon>
        <taxon>Craniata</taxon>
        <taxon>Vertebrata</taxon>
        <taxon>Cyclostomata</taxon>
        <taxon>Hyperoartia</taxon>
        <taxon>Petromyzontiformes</taxon>
        <taxon>Petromyzontidae</taxon>
        <taxon>Petromyzon</taxon>
    </lineage>
</organism>
<feature type="region of interest" description="Disordered" evidence="4">
    <location>
        <begin position="1568"/>
        <end position="1588"/>
    </location>
</feature>
<feature type="compositionally biased region" description="Low complexity" evidence="4">
    <location>
        <begin position="1945"/>
        <end position="1958"/>
    </location>
</feature>
<feature type="region of interest" description="Disordered" evidence="4">
    <location>
        <begin position="1657"/>
        <end position="1679"/>
    </location>
</feature>
<dbReference type="Pfam" id="PF25033">
    <property type="entry name" value="VPS13_M"/>
    <property type="match status" value="1"/>
</dbReference>
<keyword evidence="8" id="KW-1185">Reference proteome</keyword>
<evidence type="ECO:0000256" key="3">
    <source>
        <dbReference type="ARBA" id="ARBA00023055"/>
    </source>
</evidence>
<feature type="region of interest" description="Disordered" evidence="4">
    <location>
        <begin position="1785"/>
        <end position="1816"/>
    </location>
</feature>
<evidence type="ECO:0000313" key="9">
    <source>
        <dbReference type="RefSeq" id="XP_032809042.1"/>
    </source>
</evidence>
<feature type="region of interest" description="Disordered" evidence="4">
    <location>
        <begin position="1269"/>
        <end position="1318"/>
    </location>
</feature>
<feature type="region of interest" description="Disordered" evidence="4">
    <location>
        <begin position="985"/>
        <end position="1054"/>
    </location>
</feature>
<feature type="compositionally biased region" description="Polar residues" evidence="4">
    <location>
        <begin position="1016"/>
        <end position="1039"/>
    </location>
</feature>
<dbReference type="InterPro" id="IPR009543">
    <property type="entry name" value="VPS13_VAB"/>
</dbReference>
<dbReference type="InterPro" id="IPR039782">
    <property type="entry name" value="VPS13B"/>
</dbReference>